<feature type="domain" description="C2H2-type" evidence="9">
    <location>
        <begin position="433"/>
        <end position="455"/>
    </location>
</feature>
<dbReference type="InterPro" id="IPR013087">
    <property type="entry name" value="Znf_C2H2_type"/>
</dbReference>
<dbReference type="FunFam" id="3.30.160.60:FF:000176">
    <property type="entry name" value="zinc finger protein 70"/>
    <property type="match status" value="1"/>
</dbReference>
<evidence type="ECO:0000256" key="3">
    <source>
        <dbReference type="ARBA" id="ARBA00022737"/>
    </source>
</evidence>
<keyword evidence="4 8" id="KW-0863">Zinc-finger</keyword>
<feature type="domain" description="C2H2-type" evidence="9">
    <location>
        <begin position="189"/>
        <end position="213"/>
    </location>
</feature>
<dbReference type="FunFam" id="3.30.160.60:FF:001004">
    <property type="entry name" value="Zinc finger protein 426"/>
    <property type="match status" value="1"/>
</dbReference>
<keyword evidence="6" id="KW-0238">DNA-binding</keyword>
<evidence type="ECO:0000256" key="4">
    <source>
        <dbReference type="ARBA" id="ARBA00022771"/>
    </source>
</evidence>
<dbReference type="GO" id="GO:0005634">
    <property type="term" value="C:nucleus"/>
    <property type="evidence" value="ECO:0007669"/>
    <property type="project" value="UniProtKB-SubCell"/>
</dbReference>
<keyword evidence="11" id="KW-1185">Reference proteome</keyword>
<dbReference type="PANTHER" id="PTHR16515:SF58">
    <property type="entry name" value="ZINC FINGER PROTEIN 22"/>
    <property type="match status" value="1"/>
</dbReference>
<evidence type="ECO:0000256" key="1">
    <source>
        <dbReference type="ARBA" id="ARBA00004123"/>
    </source>
</evidence>
<proteinExistence type="predicted"/>
<dbReference type="GO" id="GO:0008270">
    <property type="term" value="F:zinc ion binding"/>
    <property type="evidence" value="ECO:0007669"/>
    <property type="project" value="UniProtKB-KW"/>
</dbReference>
<evidence type="ECO:0000259" key="9">
    <source>
        <dbReference type="PROSITE" id="PS50157"/>
    </source>
</evidence>
<sequence>MSLSRVLGEDEEHEFIVKEEFVFEDVTFTDNKPIVEKQQDSPIHKTKTKCGEVMLDYYGDFILACAMCSSCFTDLHAFGTHILKDHLKDAEDIATDVLEEPEEQSLQIETLDINDSTMQDIEELEGDEEVDSVKEDAEIEIEKGTNPIEEVKIVDPRSISPWSEFQADDTDSSDNDVDTTAQQSMKNAFFCPVCGRSYKYVKSLRDHIRTKHADMLRETVDPDSGNKLEVVAEFPKITCRYCNEQFSKIDKFCNHMAAHPLPYRYKCLQCPKTFTTRYMRTLHQNTHEGVRPFKCSHCPKAFSHPTNLTNHERIHLKIYNHACQFCGKNFVKSSDKITHERTHTKEMPYQCEECGQRFICQGKLTAHARRHKNIKNYKCEHCEKAFYSNQLLKNHLLVHTKERHYSCNICSKTFTRSNSLREHKHLHSKVKKYVCKLCGKDFAQFAGLYSHMKSHREVSKS</sequence>
<feature type="domain" description="C2H2-type" evidence="9">
    <location>
        <begin position="293"/>
        <end position="315"/>
    </location>
</feature>
<dbReference type="PROSITE" id="PS50157">
    <property type="entry name" value="ZINC_FINGER_C2H2_2"/>
    <property type="match status" value="8"/>
</dbReference>
<keyword evidence="3" id="KW-0677">Repeat</keyword>
<keyword evidence="2" id="KW-0479">Metal-binding</keyword>
<dbReference type="PROSITE" id="PS00028">
    <property type="entry name" value="ZINC_FINGER_C2H2_1"/>
    <property type="match status" value="10"/>
</dbReference>
<dbReference type="GO" id="GO:0010468">
    <property type="term" value="P:regulation of gene expression"/>
    <property type="evidence" value="ECO:0007669"/>
    <property type="project" value="TreeGrafter"/>
</dbReference>
<feature type="domain" description="C2H2-type" evidence="9">
    <location>
        <begin position="349"/>
        <end position="376"/>
    </location>
</feature>
<evidence type="ECO:0000256" key="5">
    <source>
        <dbReference type="ARBA" id="ARBA00022833"/>
    </source>
</evidence>
<name>A0A7R8YYI8_HERIL</name>
<dbReference type="GO" id="GO:0003677">
    <property type="term" value="F:DNA binding"/>
    <property type="evidence" value="ECO:0007669"/>
    <property type="project" value="UniProtKB-KW"/>
</dbReference>
<dbReference type="PANTHER" id="PTHR16515">
    <property type="entry name" value="PR DOMAIN ZINC FINGER PROTEIN"/>
    <property type="match status" value="1"/>
</dbReference>
<dbReference type="OrthoDB" id="9411774at2759"/>
<organism evidence="10 11">
    <name type="scientific">Hermetia illucens</name>
    <name type="common">Black soldier fly</name>
    <dbReference type="NCBI Taxonomy" id="343691"/>
    <lineage>
        <taxon>Eukaryota</taxon>
        <taxon>Metazoa</taxon>
        <taxon>Ecdysozoa</taxon>
        <taxon>Arthropoda</taxon>
        <taxon>Hexapoda</taxon>
        <taxon>Insecta</taxon>
        <taxon>Pterygota</taxon>
        <taxon>Neoptera</taxon>
        <taxon>Endopterygota</taxon>
        <taxon>Diptera</taxon>
        <taxon>Brachycera</taxon>
        <taxon>Stratiomyomorpha</taxon>
        <taxon>Stratiomyidae</taxon>
        <taxon>Hermetiinae</taxon>
        <taxon>Hermetia</taxon>
    </lineage>
</organism>
<dbReference type="FunFam" id="3.30.160.60:FF:000446">
    <property type="entry name" value="Zinc finger protein"/>
    <property type="match status" value="1"/>
</dbReference>
<dbReference type="Proteomes" id="UP000594454">
    <property type="component" value="Chromosome 4"/>
</dbReference>
<dbReference type="Pfam" id="PF13912">
    <property type="entry name" value="zf-C2H2_6"/>
    <property type="match status" value="1"/>
</dbReference>
<evidence type="ECO:0000313" key="11">
    <source>
        <dbReference type="Proteomes" id="UP000594454"/>
    </source>
</evidence>
<dbReference type="Gene3D" id="3.30.160.60">
    <property type="entry name" value="Classic Zinc Finger"/>
    <property type="match status" value="8"/>
</dbReference>
<gene>
    <name evidence="10" type="ORF">HERILL_LOCUS9578</name>
</gene>
<dbReference type="InterPro" id="IPR050331">
    <property type="entry name" value="Zinc_finger"/>
</dbReference>
<evidence type="ECO:0000256" key="6">
    <source>
        <dbReference type="ARBA" id="ARBA00023125"/>
    </source>
</evidence>
<protein>
    <recommendedName>
        <fullName evidence="9">C2H2-type domain-containing protein</fullName>
    </recommendedName>
</protein>
<feature type="domain" description="C2H2-type" evidence="9">
    <location>
        <begin position="377"/>
        <end position="404"/>
    </location>
</feature>
<feature type="domain" description="C2H2-type" evidence="9">
    <location>
        <begin position="321"/>
        <end position="348"/>
    </location>
</feature>
<accession>A0A7R8YYI8</accession>
<dbReference type="EMBL" id="LR899012">
    <property type="protein sequence ID" value="CAD7086835.1"/>
    <property type="molecule type" value="Genomic_DNA"/>
</dbReference>
<feature type="domain" description="C2H2-type" evidence="9">
    <location>
        <begin position="405"/>
        <end position="432"/>
    </location>
</feature>
<keyword evidence="7" id="KW-0539">Nucleus</keyword>
<feature type="domain" description="C2H2-type" evidence="9">
    <location>
        <begin position="265"/>
        <end position="292"/>
    </location>
</feature>
<dbReference type="Pfam" id="PF00096">
    <property type="entry name" value="zf-C2H2"/>
    <property type="match status" value="6"/>
</dbReference>
<reference evidence="10 11" key="1">
    <citation type="submission" date="2020-11" db="EMBL/GenBank/DDBJ databases">
        <authorList>
            <person name="Wallbank WR R."/>
            <person name="Pardo Diaz C."/>
            <person name="Kozak K."/>
            <person name="Martin S."/>
            <person name="Jiggins C."/>
            <person name="Moest M."/>
            <person name="Warren A I."/>
            <person name="Generalovic N T."/>
            <person name="Byers J.R.P. K."/>
            <person name="Montejo-Kovacevich G."/>
            <person name="Yen C E."/>
        </authorList>
    </citation>
    <scope>NUCLEOTIDE SEQUENCE [LARGE SCALE GENOMIC DNA]</scope>
</reference>
<dbReference type="InterPro" id="IPR036236">
    <property type="entry name" value="Znf_C2H2_sf"/>
</dbReference>
<evidence type="ECO:0000256" key="7">
    <source>
        <dbReference type="ARBA" id="ARBA00023242"/>
    </source>
</evidence>
<dbReference type="InParanoid" id="A0A7R8YYI8"/>
<evidence type="ECO:0000256" key="2">
    <source>
        <dbReference type="ARBA" id="ARBA00022723"/>
    </source>
</evidence>
<keyword evidence="5" id="KW-0862">Zinc</keyword>
<dbReference type="AlphaFoldDB" id="A0A7R8YYI8"/>
<evidence type="ECO:0000256" key="8">
    <source>
        <dbReference type="PROSITE-ProRule" id="PRU00042"/>
    </source>
</evidence>
<evidence type="ECO:0000313" key="10">
    <source>
        <dbReference type="EMBL" id="CAD7086835.1"/>
    </source>
</evidence>
<dbReference type="SUPFAM" id="SSF57667">
    <property type="entry name" value="beta-beta-alpha zinc fingers"/>
    <property type="match status" value="5"/>
</dbReference>
<comment type="subcellular location">
    <subcellularLocation>
        <location evidence="1">Nucleus</location>
    </subcellularLocation>
</comment>
<dbReference type="SMART" id="SM00355">
    <property type="entry name" value="ZnF_C2H2"/>
    <property type="match status" value="10"/>
</dbReference>